<dbReference type="Pfam" id="PF00168">
    <property type="entry name" value="C2"/>
    <property type="match status" value="5"/>
</dbReference>
<dbReference type="PANTHER" id="PTHR46980:SF2">
    <property type="entry name" value="TRICALBIN-1-RELATED"/>
    <property type="match status" value="1"/>
</dbReference>
<reference evidence="14" key="1">
    <citation type="submission" date="2014-08" db="EMBL/GenBank/DDBJ databases">
        <authorList>
            <person name="Sharma Rahul"/>
            <person name="Thines Marco"/>
        </authorList>
    </citation>
    <scope>NUCLEOTIDE SEQUENCE</scope>
</reference>
<dbReference type="InterPro" id="IPR037756">
    <property type="entry name" value="C2D_Tricalbin"/>
</dbReference>
<dbReference type="CDD" id="cd04040">
    <property type="entry name" value="C2D_Tricalbin-like"/>
    <property type="match status" value="1"/>
</dbReference>
<sequence>MSLPPAENQYPKSQQTEAQIVQIDEARGTPVHTFDPDASTAEKKAAAGKDRAALNTLDGLQPSAVIKGNAVTELAVDDGSNPAPLPTVTAKDLDKATNEKTNGKANAAPSKDQIVGQEGVPGAIPAKPLQAVPDWYKIGWRAVSGIDAQPGSADASLLASWISEQAYGKTYHNAGVIFFAVATSHFFAIFRLGWGWNIILLAVCATYYELSITRVRKTARDDIQRELVKTRLITETESADWINNFLHRFWKIYEPVLSSTIVASVDAVLSNTAIAGIESIKMTTFTLGNKAPRIDSVRTFPKTADDVVIMDWKLSFTPNDMSDITPREQAFQTNPKIVLEIKVGKGFISAPFPVLLEDMSFVGNMRIKLKLMNNFPHVQLVEMSFLEKPMFDYALKPIGGETLGFDIASIPGLSSFIRDQVHANLGPMMYDPNVFTLNLEQLLSGAPLDSAIGVVQLNIHSARGLEGTKLGGGSPDPYVTIAVAGKAPVAKTKPRSSTGNPQWGETKYILVSSLNDSLALNVFDYNEHRKDNDLGVVDFDLSKLKEDSTMEAISMNVLREGRPRGQLRFDANFFPVLQQEKLADGTLDVIPDSRTGICRLTIHQAKELDGSKILMPGGVNPYAKLFIGGSKEAAHKTGVFKNNFSPSWESSTEFLVMDKSSSVVTVAVVDDRDFVKDPTLGRVTVSLQDLLMAKEKQQDWFPLKGAKTGRIRISAEWKPLGMAGSLNGGAAYVPPIGILKILLKKAVDVKNVEATLGGKSDPYVRVLSAGNVLARTEVVDNNLNPVWDSYAYVPVHHLSERCTLEVMDYQNLTKDRSLGSVEVDVREYATQSQDPRTPYVSLGRKSCQKKIQLSKGGYKGDLFYDVEFFSAVSLKGGISFEEKKDDPSPVSLPSSPMSPITPNVSEVKNAVGDTAAEGADVSANEKEETGVVMTRQDLLNTQSGLLVIQVVSGQLEKKGRLEVLVETGYWASFTTPYSRSTTAAWDFVGEAFIKELDLGRICLRLNGDDDDKKEDIFSEISLDTRFFLEQYLDTPGDLTLISTNGSGRKSTVKICAKYAPVDVVLEPRESANNMGLLKVELIDGHGLRGADRSGKSDPYAVFNLNGEKVFKSEVKKKTLSPVWNEKFETSVTSRVGALFEVEIFDWNQLEQAKSLGKGLIDLAVIEPFEALEATIPISTVKHGEQGSIRIRLVFQPAVIARARKNTSTFSTAGRAVQNVGHAPVAIVGGVGKTAFKGVGLVGHGVGSVGGFAGRKIGLVKKKTDNGSEMLVEVPVDDASDIQDGPRRFTSETVEGTSPVTYSTDFASQNGQGREGSLSVTVLSAKDLAEEVKAEVSLSVGGKTQKTRHHKSVSPEWNESFKFSVTPEISRISLSVSEHKAIGKGRVLGVADVDIWKFISPTAPTADRVAVEFQEGQGVIFLRLEFRQFTSNAGASHSFTSMKLANGSVNSLNNPPPVPGSPSSVDASRKSIIGSSPHKHFSFRGKH</sequence>
<dbReference type="InterPro" id="IPR031468">
    <property type="entry name" value="SMP_LBD"/>
</dbReference>
<evidence type="ECO:0000256" key="11">
    <source>
        <dbReference type="SAM" id="MobiDB-lite"/>
    </source>
</evidence>
<dbReference type="CDD" id="cd04045">
    <property type="entry name" value="C2C_Tricalbin-like"/>
    <property type="match status" value="1"/>
</dbReference>
<dbReference type="PROSITE" id="PS51847">
    <property type="entry name" value="SMP"/>
    <property type="match status" value="1"/>
</dbReference>
<dbReference type="InterPro" id="IPR056910">
    <property type="entry name" value="TCB1-3_C2"/>
</dbReference>
<dbReference type="Gene3D" id="2.60.40.150">
    <property type="entry name" value="C2 domain"/>
    <property type="match status" value="5"/>
</dbReference>
<accession>A0A0F7SPG2</accession>
<dbReference type="Pfam" id="PF25669">
    <property type="entry name" value="SMP_MUG190-like"/>
    <property type="match status" value="1"/>
</dbReference>
<feature type="compositionally biased region" description="Low complexity" evidence="11">
    <location>
        <begin position="888"/>
        <end position="898"/>
    </location>
</feature>
<dbReference type="InterPro" id="IPR037762">
    <property type="entry name" value="C2C_Tricalbin"/>
</dbReference>
<keyword evidence="6" id="KW-0256">Endoplasmic reticulum</keyword>
<evidence type="ECO:0000313" key="14">
    <source>
        <dbReference type="EMBL" id="CED82008.1"/>
    </source>
</evidence>
<feature type="region of interest" description="Disordered" evidence="11">
    <location>
        <begin position="1449"/>
        <end position="1486"/>
    </location>
</feature>
<keyword evidence="10" id="KW-0472">Membrane</keyword>
<dbReference type="PIRSF" id="PIRSF037232">
    <property type="entry name" value="Tricalbin"/>
    <property type="match status" value="1"/>
</dbReference>
<evidence type="ECO:0000256" key="4">
    <source>
        <dbReference type="ARBA" id="ARBA00022692"/>
    </source>
</evidence>
<dbReference type="CDD" id="cd04052">
    <property type="entry name" value="C2B_Tricalbin-like"/>
    <property type="match status" value="1"/>
</dbReference>
<evidence type="ECO:0000256" key="1">
    <source>
        <dbReference type="ARBA" id="ARBA00004586"/>
    </source>
</evidence>
<feature type="domain" description="C2" evidence="12">
    <location>
        <begin position="431"/>
        <end position="554"/>
    </location>
</feature>
<keyword evidence="7" id="KW-1133">Transmembrane helix</keyword>
<keyword evidence="8" id="KW-0445">Lipid transport</keyword>
<evidence type="ECO:0000256" key="10">
    <source>
        <dbReference type="ARBA" id="ARBA00023136"/>
    </source>
</evidence>
<feature type="compositionally biased region" description="Basic residues" evidence="11">
    <location>
        <begin position="1476"/>
        <end position="1486"/>
    </location>
</feature>
<feature type="domain" description="SMP-LTD" evidence="13">
    <location>
        <begin position="235"/>
        <end position="440"/>
    </location>
</feature>
<dbReference type="GO" id="GO:0006869">
    <property type="term" value="P:lipid transport"/>
    <property type="evidence" value="ECO:0007669"/>
    <property type="project" value="UniProtKB-KW"/>
</dbReference>
<evidence type="ECO:0000256" key="3">
    <source>
        <dbReference type="ARBA" id="ARBA00022553"/>
    </source>
</evidence>
<evidence type="ECO:0000256" key="9">
    <source>
        <dbReference type="ARBA" id="ARBA00023121"/>
    </source>
</evidence>
<feature type="domain" description="C2" evidence="12">
    <location>
        <begin position="579"/>
        <end position="701"/>
    </location>
</feature>
<dbReference type="EMBL" id="LN483124">
    <property type="protein sequence ID" value="CED82008.1"/>
    <property type="molecule type" value="Genomic_DNA"/>
</dbReference>
<keyword evidence="4" id="KW-0812">Transmembrane</keyword>
<dbReference type="InterPro" id="IPR035892">
    <property type="entry name" value="C2_domain_sf"/>
</dbReference>
<evidence type="ECO:0000256" key="2">
    <source>
        <dbReference type="ARBA" id="ARBA00022448"/>
    </source>
</evidence>
<name>A0A0F7SPG2_PHARH</name>
<organism evidence="14">
    <name type="scientific">Phaffia rhodozyma</name>
    <name type="common">Yeast</name>
    <name type="synonym">Xanthophyllomyces dendrorhous</name>
    <dbReference type="NCBI Taxonomy" id="264483"/>
    <lineage>
        <taxon>Eukaryota</taxon>
        <taxon>Fungi</taxon>
        <taxon>Dikarya</taxon>
        <taxon>Basidiomycota</taxon>
        <taxon>Agaricomycotina</taxon>
        <taxon>Tremellomycetes</taxon>
        <taxon>Cystofilobasidiales</taxon>
        <taxon>Mrakiaceae</taxon>
        <taxon>Phaffia</taxon>
    </lineage>
</organism>
<dbReference type="PANTHER" id="PTHR46980">
    <property type="entry name" value="TRICALBIN-1-RELATED"/>
    <property type="match status" value="1"/>
</dbReference>
<dbReference type="GO" id="GO:0008289">
    <property type="term" value="F:lipid binding"/>
    <property type="evidence" value="ECO:0007669"/>
    <property type="project" value="UniProtKB-KW"/>
</dbReference>
<dbReference type="InterPro" id="IPR052455">
    <property type="entry name" value="Tricalbin_domain"/>
</dbReference>
<dbReference type="GO" id="GO:0005789">
    <property type="term" value="C:endoplasmic reticulum membrane"/>
    <property type="evidence" value="ECO:0007669"/>
    <property type="project" value="UniProtKB-SubCell"/>
</dbReference>
<evidence type="ECO:0000256" key="7">
    <source>
        <dbReference type="ARBA" id="ARBA00022989"/>
    </source>
</evidence>
<keyword evidence="3" id="KW-0597">Phosphoprotein</keyword>
<protein>
    <submittedName>
        <fullName evidence="14">Ca2-dependent lipid-binding protein CLB1/vesicle protein vp115/Granuphilin A, contains C2 domain</fullName>
    </submittedName>
</protein>
<dbReference type="InterPro" id="IPR017147">
    <property type="entry name" value="Tricalbin"/>
</dbReference>
<evidence type="ECO:0000256" key="8">
    <source>
        <dbReference type="ARBA" id="ARBA00023055"/>
    </source>
</evidence>
<feature type="domain" description="C2" evidence="12">
    <location>
        <begin position="707"/>
        <end position="839"/>
    </location>
</feature>
<evidence type="ECO:0000256" key="5">
    <source>
        <dbReference type="ARBA" id="ARBA00022737"/>
    </source>
</evidence>
<dbReference type="CDD" id="cd04044">
    <property type="entry name" value="C2A_Tricalbin-like"/>
    <property type="match status" value="1"/>
</dbReference>
<dbReference type="CDD" id="cd21678">
    <property type="entry name" value="SMP_TCB"/>
    <property type="match status" value="1"/>
</dbReference>
<evidence type="ECO:0000259" key="13">
    <source>
        <dbReference type="PROSITE" id="PS51847"/>
    </source>
</evidence>
<feature type="region of interest" description="Disordered" evidence="11">
    <location>
        <begin position="882"/>
        <end position="902"/>
    </location>
</feature>
<dbReference type="InterPro" id="IPR000008">
    <property type="entry name" value="C2_dom"/>
</dbReference>
<keyword evidence="9" id="KW-0446">Lipid-binding</keyword>
<dbReference type="GO" id="GO:0071944">
    <property type="term" value="C:cell periphery"/>
    <property type="evidence" value="ECO:0007669"/>
    <property type="project" value="UniProtKB-ARBA"/>
</dbReference>
<dbReference type="SUPFAM" id="SSF49562">
    <property type="entry name" value="C2 domain (Calcium/lipid-binding domain, CaLB)"/>
    <property type="match status" value="5"/>
</dbReference>
<keyword evidence="2" id="KW-0813">Transport</keyword>
<feature type="region of interest" description="Disordered" evidence="11">
    <location>
        <begin position="27"/>
        <end position="47"/>
    </location>
</feature>
<dbReference type="SMART" id="SM00239">
    <property type="entry name" value="C2"/>
    <property type="match status" value="5"/>
</dbReference>
<feature type="domain" description="C2" evidence="12">
    <location>
        <begin position="1293"/>
        <end position="1409"/>
    </location>
</feature>
<evidence type="ECO:0000256" key="6">
    <source>
        <dbReference type="ARBA" id="ARBA00022824"/>
    </source>
</evidence>
<dbReference type="InterPro" id="IPR037765">
    <property type="entry name" value="C2B_Tricalbin"/>
</dbReference>
<dbReference type="InterPro" id="IPR037761">
    <property type="entry name" value="C2A_Tricalbin"/>
</dbReference>
<dbReference type="Pfam" id="PF24920">
    <property type="entry name" value="C2_TCB1"/>
    <property type="match status" value="1"/>
</dbReference>
<dbReference type="PROSITE" id="PS50004">
    <property type="entry name" value="C2"/>
    <property type="match status" value="5"/>
</dbReference>
<evidence type="ECO:0000259" key="12">
    <source>
        <dbReference type="PROSITE" id="PS50004"/>
    </source>
</evidence>
<comment type="subcellular location">
    <subcellularLocation>
        <location evidence="1">Endoplasmic reticulum membrane</location>
    </subcellularLocation>
</comment>
<proteinExistence type="predicted"/>
<dbReference type="CDD" id="cd00030">
    <property type="entry name" value="C2"/>
    <property type="match status" value="1"/>
</dbReference>
<dbReference type="GO" id="GO:0061817">
    <property type="term" value="P:endoplasmic reticulum-plasma membrane tethering"/>
    <property type="evidence" value="ECO:0007669"/>
    <property type="project" value="InterPro"/>
</dbReference>
<keyword evidence="5" id="KW-0677">Repeat</keyword>
<feature type="domain" description="C2" evidence="12">
    <location>
        <begin position="1057"/>
        <end position="1175"/>
    </location>
</feature>